<feature type="transmembrane region" description="Helical" evidence="1">
    <location>
        <begin position="136"/>
        <end position="158"/>
    </location>
</feature>
<evidence type="ECO:0000256" key="1">
    <source>
        <dbReference type="SAM" id="Phobius"/>
    </source>
</evidence>
<sequence length="201" mass="21399">MSADAQRALEATRAPGTRPPLWLRTSVPVGVVSQCAAAALGTGLIAVAADSYRLGVDLRGAALIVGFILIYLNTHAVAHWFVGRIVGIRFRGFGLRGTDHPENYPPGLRHLMGVLPMWVAMTEPESRRRAGPRARAAMYAAGETSTTVCSVAAAAAAFLAHAPWARGLLVFAVLWNLGASIVVSMIDKGDYAKARRALRAR</sequence>
<feature type="transmembrane region" description="Helical" evidence="1">
    <location>
        <begin position="164"/>
        <end position="186"/>
    </location>
</feature>
<dbReference type="eggNOG" id="ENOG502ZXIQ">
    <property type="taxonomic scope" value="Bacteria"/>
</dbReference>
<keyword evidence="1" id="KW-1133">Transmembrane helix</keyword>
<organism evidence="2 3">
    <name type="scientific">Acidimicrobium ferrooxidans (strain DSM 10331 / JCM 15462 / NBRC 103882 / ICP)</name>
    <dbReference type="NCBI Taxonomy" id="525909"/>
    <lineage>
        <taxon>Bacteria</taxon>
        <taxon>Bacillati</taxon>
        <taxon>Actinomycetota</taxon>
        <taxon>Acidimicrobiia</taxon>
        <taxon>Acidimicrobiales</taxon>
        <taxon>Acidimicrobiaceae</taxon>
        <taxon>Acidimicrobium</taxon>
    </lineage>
</organism>
<dbReference type="EMBL" id="CP001631">
    <property type="protein sequence ID" value="ACU53033.1"/>
    <property type="molecule type" value="Genomic_DNA"/>
</dbReference>
<dbReference type="Proteomes" id="UP000000771">
    <property type="component" value="Chromosome"/>
</dbReference>
<proteinExistence type="predicted"/>
<keyword evidence="3" id="KW-1185">Reference proteome</keyword>
<keyword evidence="1" id="KW-0812">Transmembrane</keyword>
<evidence type="ECO:0000313" key="2">
    <source>
        <dbReference type="EMBL" id="ACU53033.1"/>
    </source>
</evidence>
<keyword evidence="1" id="KW-0472">Membrane</keyword>
<dbReference type="STRING" id="525909.Afer_0062"/>
<dbReference type="HOGENOM" id="CLU_1358018_0_0_11"/>
<gene>
    <name evidence="2" type="ordered locus">Afer_0062</name>
</gene>
<reference evidence="2 3" key="1">
    <citation type="journal article" date="2009" name="Stand. Genomic Sci.">
        <title>Complete genome sequence of Acidimicrobium ferrooxidans type strain (ICP).</title>
        <authorList>
            <person name="Clum A."/>
            <person name="Nolan M."/>
            <person name="Lang E."/>
            <person name="Glavina Del Rio T."/>
            <person name="Tice H."/>
            <person name="Copeland A."/>
            <person name="Cheng J.F."/>
            <person name="Lucas S."/>
            <person name="Chen F."/>
            <person name="Bruce D."/>
            <person name="Goodwin L."/>
            <person name="Pitluck S."/>
            <person name="Ivanova N."/>
            <person name="Mavrommatis K."/>
            <person name="Mikhailova N."/>
            <person name="Pati A."/>
            <person name="Chen A."/>
            <person name="Palaniappan K."/>
            <person name="Goker M."/>
            <person name="Spring S."/>
            <person name="Land M."/>
            <person name="Hauser L."/>
            <person name="Chang Y.J."/>
            <person name="Jeffries C.C."/>
            <person name="Chain P."/>
            <person name="Bristow J."/>
            <person name="Eisen J.A."/>
            <person name="Markowitz V."/>
            <person name="Hugenholtz P."/>
            <person name="Kyrpides N.C."/>
            <person name="Klenk H.P."/>
            <person name="Lapidus A."/>
        </authorList>
    </citation>
    <scope>NUCLEOTIDE SEQUENCE [LARGE SCALE GENOMIC DNA]</scope>
    <source>
        <strain evidence="3">DSM 10331 / JCM 15462 / NBRC 103882 / ICP</strain>
    </source>
</reference>
<dbReference type="AlphaFoldDB" id="C7M1I4"/>
<evidence type="ECO:0000313" key="3">
    <source>
        <dbReference type="Proteomes" id="UP000000771"/>
    </source>
</evidence>
<protein>
    <submittedName>
        <fullName evidence="2">Uncharacterized protein</fullName>
    </submittedName>
</protein>
<feature type="transmembrane region" description="Helical" evidence="1">
    <location>
        <begin position="61"/>
        <end position="82"/>
    </location>
</feature>
<accession>C7M1I4</accession>
<feature type="transmembrane region" description="Helical" evidence="1">
    <location>
        <begin position="21"/>
        <end position="49"/>
    </location>
</feature>
<name>C7M1I4_ACIFD</name>
<dbReference type="KEGG" id="afo:Afer_0062"/>